<evidence type="ECO:0000256" key="3">
    <source>
        <dbReference type="ARBA" id="ARBA00022475"/>
    </source>
</evidence>
<dbReference type="AlphaFoldDB" id="A0A559JDE7"/>
<keyword evidence="4 7" id="KW-0812">Transmembrane</keyword>
<protein>
    <submittedName>
        <fullName evidence="9">Multidrug efflux MFS transporter</fullName>
    </submittedName>
</protein>
<dbReference type="InterPro" id="IPR020846">
    <property type="entry name" value="MFS_dom"/>
</dbReference>
<evidence type="ECO:0000256" key="6">
    <source>
        <dbReference type="ARBA" id="ARBA00023136"/>
    </source>
</evidence>
<dbReference type="PRINTS" id="PR01035">
    <property type="entry name" value="TCRTETA"/>
</dbReference>
<dbReference type="EMBL" id="VNJI01000099">
    <property type="protein sequence ID" value="TVX97897.1"/>
    <property type="molecule type" value="Genomic_DNA"/>
</dbReference>
<evidence type="ECO:0000256" key="7">
    <source>
        <dbReference type="SAM" id="Phobius"/>
    </source>
</evidence>
<evidence type="ECO:0000256" key="2">
    <source>
        <dbReference type="ARBA" id="ARBA00022448"/>
    </source>
</evidence>
<comment type="caution">
    <text evidence="9">The sequence shown here is derived from an EMBL/GenBank/DDBJ whole genome shotgun (WGS) entry which is preliminary data.</text>
</comment>
<dbReference type="Proteomes" id="UP000317036">
    <property type="component" value="Unassembled WGS sequence"/>
</dbReference>
<feature type="transmembrane region" description="Helical" evidence="7">
    <location>
        <begin position="352"/>
        <end position="385"/>
    </location>
</feature>
<feature type="transmembrane region" description="Helical" evidence="7">
    <location>
        <begin position="46"/>
        <end position="66"/>
    </location>
</feature>
<dbReference type="OrthoDB" id="65739at2"/>
<feature type="transmembrane region" description="Helical" evidence="7">
    <location>
        <begin position="249"/>
        <end position="266"/>
    </location>
</feature>
<dbReference type="GO" id="GO:0005886">
    <property type="term" value="C:plasma membrane"/>
    <property type="evidence" value="ECO:0007669"/>
    <property type="project" value="UniProtKB-SubCell"/>
</dbReference>
<feature type="transmembrane region" description="Helical" evidence="7">
    <location>
        <begin position="278"/>
        <end position="299"/>
    </location>
</feature>
<feature type="transmembrane region" description="Helical" evidence="7">
    <location>
        <begin position="212"/>
        <end position="237"/>
    </location>
</feature>
<sequence length="404" mass="43664">MAYSWKMNLYVLWTGVFFCSTAFSVVIPFLPIFLHDQLHVESHLETWSGLIFGITFLASALIAPYWGSLADKYGRRPMLIRSGFFLALLYFITYFVHNPYELLVIRILQGVLAGYVPSAVALVATNTPEKNVGYALGIMSTATATGSIIGPLIGGVVSHWLGSREAFLVSAGLVSFSFLIALFWAKETNFNRTSSRSSVKSDLKEAMSNRRLLSALLMVMATSTSIMLLEPLLTIYVLQLGATKGSASLSAGVIFSAVGIATIIAAPQWGKAGTRFGFGNILFIGLLGGAIGNLLQLLFHNLIGFGVLRFSYGLFFAAVFPSLNALIVQATEPSFRGRAFSLNQSAMQIGNLLGPVIGGILAGLLTIPLVFLINGIALLAIAILLKYKKEEDKKLQQQQTSLSN</sequence>
<gene>
    <name evidence="9" type="ORF">FPZ49_34810</name>
</gene>
<dbReference type="InterPro" id="IPR036259">
    <property type="entry name" value="MFS_trans_sf"/>
</dbReference>
<dbReference type="PROSITE" id="PS50850">
    <property type="entry name" value="MFS"/>
    <property type="match status" value="1"/>
</dbReference>
<feature type="domain" description="Major facilitator superfamily (MFS) profile" evidence="8">
    <location>
        <begin position="8"/>
        <end position="392"/>
    </location>
</feature>
<keyword evidence="10" id="KW-1185">Reference proteome</keyword>
<dbReference type="GO" id="GO:0022857">
    <property type="term" value="F:transmembrane transporter activity"/>
    <property type="evidence" value="ECO:0007669"/>
    <property type="project" value="InterPro"/>
</dbReference>
<evidence type="ECO:0000313" key="9">
    <source>
        <dbReference type="EMBL" id="TVX97897.1"/>
    </source>
</evidence>
<evidence type="ECO:0000256" key="1">
    <source>
        <dbReference type="ARBA" id="ARBA00004651"/>
    </source>
</evidence>
<feature type="transmembrane region" description="Helical" evidence="7">
    <location>
        <begin position="166"/>
        <end position="185"/>
    </location>
</feature>
<feature type="transmembrane region" description="Helical" evidence="7">
    <location>
        <begin position="132"/>
        <end position="154"/>
    </location>
</feature>
<reference evidence="9 10" key="1">
    <citation type="submission" date="2019-07" db="EMBL/GenBank/DDBJ databases">
        <authorList>
            <person name="Kim J."/>
        </authorList>
    </citation>
    <scope>NUCLEOTIDE SEQUENCE [LARGE SCALE GENOMIC DNA]</scope>
    <source>
        <strain evidence="9 10">JC52</strain>
    </source>
</reference>
<keyword evidence="5 7" id="KW-1133">Transmembrane helix</keyword>
<organism evidence="9 10">
    <name type="scientific">Paenibacillus cremeus</name>
    <dbReference type="NCBI Taxonomy" id="2163881"/>
    <lineage>
        <taxon>Bacteria</taxon>
        <taxon>Bacillati</taxon>
        <taxon>Bacillota</taxon>
        <taxon>Bacilli</taxon>
        <taxon>Bacillales</taxon>
        <taxon>Paenibacillaceae</taxon>
        <taxon>Paenibacillus</taxon>
    </lineage>
</organism>
<feature type="transmembrane region" description="Helical" evidence="7">
    <location>
        <begin position="78"/>
        <end position="97"/>
    </location>
</feature>
<keyword evidence="3" id="KW-1003">Cell membrane</keyword>
<accession>A0A559JDE7</accession>
<dbReference type="RefSeq" id="WP_144855248.1">
    <property type="nucleotide sequence ID" value="NZ_VNJI01000099.1"/>
</dbReference>
<name>A0A559JDE7_9BACL</name>
<dbReference type="InterPro" id="IPR001958">
    <property type="entry name" value="Tet-R_TetA/multi-R_MdtG-like"/>
</dbReference>
<evidence type="ECO:0000256" key="4">
    <source>
        <dbReference type="ARBA" id="ARBA00022692"/>
    </source>
</evidence>
<evidence type="ECO:0000256" key="5">
    <source>
        <dbReference type="ARBA" id="ARBA00022989"/>
    </source>
</evidence>
<comment type="subcellular location">
    <subcellularLocation>
        <location evidence="1">Cell membrane</location>
        <topology evidence="1">Multi-pass membrane protein</topology>
    </subcellularLocation>
</comment>
<keyword evidence="2" id="KW-0813">Transport</keyword>
<dbReference type="Gene3D" id="1.20.1250.20">
    <property type="entry name" value="MFS general substrate transporter like domains"/>
    <property type="match status" value="2"/>
</dbReference>
<dbReference type="Pfam" id="PF07690">
    <property type="entry name" value="MFS_1"/>
    <property type="match status" value="1"/>
</dbReference>
<dbReference type="PANTHER" id="PTHR43414">
    <property type="entry name" value="MULTIDRUG RESISTANCE PROTEIN MDTG"/>
    <property type="match status" value="1"/>
</dbReference>
<keyword evidence="6 7" id="KW-0472">Membrane</keyword>
<feature type="transmembrane region" description="Helical" evidence="7">
    <location>
        <begin position="311"/>
        <end position="331"/>
    </location>
</feature>
<dbReference type="PANTHER" id="PTHR43414:SF6">
    <property type="entry name" value="MULTIDRUG RESISTANCE PROTEIN MDTG"/>
    <property type="match status" value="1"/>
</dbReference>
<proteinExistence type="predicted"/>
<feature type="transmembrane region" description="Helical" evidence="7">
    <location>
        <begin position="103"/>
        <end position="125"/>
    </location>
</feature>
<dbReference type="InterPro" id="IPR011701">
    <property type="entry name" value="MFS"/>
</dbReference>
<feature type="transmembrane region" description="Helical" evidence="7">
    <location>
        <begin position="12"/>
        <end position="34"/>
    </location>
</feature>
<evidence type="ECO:0000259" key="8">
    <source>
        <dbReference type="PROSITE" id="PS50850"/>
    </source>
</evidence>
<evidence type="ECO:0000313" key="10">
    <source>
        <dbReference type="Proteomes" id="UP000317036"/>
    </source>
</evidence>
<dbReference type="SUPFAM" id="SSF103473">
    <property type="entry name" value="MFS general substrate transporter"/>
    <property type="match status" value="1"/>
</dbReference>